<dbReference type="PANTHER" id="PTHR35532:SF5">
    <property type="entry name" value="CARBOHYDRATE-BINDING DOMAIN-CONTAINING PROTEIN"/>
    <property type="match status" value="1"/>
</dbReference>
<dbReference type="InterPro" id="IPR010502">
    <property type="entry name" value="Carb-bd_dom_fam9"/>
</dbReference>
<dbReference type="AlphaFoldDB" id="A0A5B8XQ33"/>
<protein>
    <recommendedName>
        <fullName evidence="1">Carbohydrate-binding domain-containing protein</fullName>
    </recommendedName>
</protein>
<evidence type="ECO:0000313" key="2">
    <source>
        <dbReference type="EMBL" id="QED26173.1"/>
    </source>
</evidence>
<reference evidence="2 3" key="1">
    <citation type="submission" date="2019-08" db="EMBL/GenBank/DDBJ databases">
        <authorList>
            <person name="Liang Q."/>
        </authorList>
    </citation>
    <scope>NUCLEOTIDE SEQUENCE [LARGE SCALE GENOMIC DNA]</scope>
    <source>
        <strain evidence="2 3">V1718</strain>
    </source>
</reference>
<dbReference type="RefSeq" id="WP_146957387.1">
    <property type="nucleotide sequence ID" value="NZ_CP042467.1"/>
</dbReference>
<organism evidence="2 3">
    <name type="scientific">Microvenator marinus</name>
    <dbReference type="NCBI Taxonomy" id="2600177"/>
    <lineage>
        <taxon>Bacteria</taxon>
        <taxon>Deltaproteobacteria</taxon>
        <taxon>Bradymonadales</taxon>
        <taxon>Microvenatoraceae</taxon>
        <taxon>Microvenator</taxon>
    </lineage>
</organism>
<sequence length="459" mass="51462">MKRNFLFAIGLSLSLSACQDVEPPAQVLTQEQWNDVKANILSEEPSPQYKVGAQFDERIELIGLDVSGPLEAGKEVTFTWYWRALKDGTDNWKAFIHLDAAKKPFRQNLDHVPVRDLFQTGKWKKGQIIKDEQKVTIRNDFPDGDAIPYIGFFKGDARLKVSNDVAKTQEAQPRVIGPTLKIKGKAEAKPQLPEAELLKTDAEIQVDGKLDEPVWSSIPGIRLKPFGSAPMVNTIVKGFVSDTHLHIGARMSDKNIWGKLTERDSDTWTEEVLELFLDVDGDGKDYLELQITPNNVIFDAHFKDQLGKGEGTRQEQIDRARAVNLEGLKSAVHVEGTLNDDKEDQSWTAEISIPLQEIPGFKSANVGDSWAVNFYRFDRPEAGKTHAYGWSTEPRGDFHQVDKFGKLNIVSEVKMAPNLAIERPNVAKLPQPKGTMVSPELIEEMKKQGKMKPDAPEPK</sequence>
<dbReference type="KEGG" id="bbae:FRD01_02640"/>
<dbReference type="SUPFAM" id="SSF49344">
    <property type="entry name" value="CBD9-like"/>
    <property type="match status" value="1"/>
</dbReference>
<evidence type="ECO:0000259" key="1">
    <source>
        <dbReference type="Pfam" id="PF06452"/>
    </source>
</evidence>
<dbReference type="Gene3D" id="2.60.40.1190">
    <property type="match status" value="1"/>
</dbReference>
<evidence type="ECO:0000313" key="3">
    <source>
        <dbReference type="Proteomes" id="UP000321595"/>
    </source>
</evidence>
<dbReference type="PROSITE" id="PS51257">
    <property type="entry name" value="PROKAR_LIPOPROTEIN"/>
    <property type="match status" value="1"/>
</dbReference>
<accession>A0A5B8XQ33</accession>
<keyword evidence="3" id="KW-1185">Reference proteome</keyword>
<dbReference type="GO" id="GO:0004553">
    <property type="term" value="F:hydrolase activity, hydrolyzing O-glycosyl compounds"/>
    <property type="evidence" value="ECO:0007669"/>
    <property type="project" value="InterPro"/>
</dbReference>
<dbReference type="OrthoDB" id="9786766at2"/>
<name>A0A5B8XQ33_9DELT</name>
<dbReference type="PANTHER" id="PTHR35532">
    <property type="entry name" value="SIMILAR TO POLYHYDROXYALKANOATE DEPOLYMERASE"/>
    <property type="match status" value="1"/>
</dbReference>
<dbReference type="GO" id="GO:0016052">
    <property type="term" value="P:carbohydrate catabolic process"/>
    <property type="evidence" value="ECO:0007669"/>
    <property type="project" value="InterPro"/>
</dbReference>
<feature type="domain" description="Carbohydrate-binding" evidence="1">
    <location>
        <begin position="206"/>
        <end position="410"/>
    </location>
</feature>
<proteinExistence type="predicted"/>
<dbReference type="Pfam" id="PF06452">
    <property type="entry name" value="CBM9_1"/>
    <property type="match status" value="1"/>
</dbReference>
<dbReference type="EMBL" id="CP042467">
    <property type="protein sequence ID" value="QED26173.1"/>
    <property type="molecule type" value="Genomic_DNA"/>
</dbReference>
<dbReference type="CDD" id="cd09620">
    <property type="entry name" value="CBM9_like_3"/>
    <property type="match status" value="1"/>
</dbReference>
<gene>
    <name evidence="2" type="ORF">FRD01_02640</name>
</gene>
<dbReference type="GO" id="GO:0030246">
    <property type="term" value="F:carbohydrate binding"/>
    <property type="evidence" value="ECO:0007669"/>
    <property type="project" value="InterPro"/>
</dbReference>
<dbReference type="Proteomes" id="UP000321595">
    <property type="component" value="Chromosome"/>
</dbReference>